<keyword evidence="6" id="KW-0325">Glycoprotein</keyword>
<dbReference type="PROSITE" id="PS50835">
    <property type="entry name" value="IG_LIKE"/>
    <property type="match status" value="1"/>
</dbReference>
<keyword evidence="4" id="KW-1133">Transmembrane helix</keyword>
<feature type="non-terminal residue" evidence="8">
    <location>
        <position position="201"/>
    </location>
</feature>
<keyword evidence="3" id="KW-0812">Transmembrane</keyword>
<name>A0A0U4GH72_PHACI</name>
<reference evidence="8" key="1">
    <citation type="journal article" date="2015" name="Immunogenetics">
        <title>Immunomics of the koala (Phascolarctos cinereus).</title>
        <authorList>
            <person name="Abts K.C."/>
            <person name="Ivy J.A."/>
            <person name="DeWoody J.A."/>
        </authorList>
    </citation>
    <scope>NUCLEOTIDE SEQUENCE</scope>
</reference>
<dbReference type="SMART" id="SM00407">
    <property type="entry name" value="IGc1"/>
    <property type="match status" value="1"/>
</dbReference>
<evidence type="ECO:0000313" key="8">
    <source>
        <dbReference type="EMBL" id="ALX81637.1"/>
    </source>
</evidence>
<dbReference type="InterPro" id="IPR011162">
    <property type="entry name" value="MHC_I/II-like_Ag-recog"/>
</dbReference>
<evidence type="ECO:0000256" key="3">
    <source>
        <dbReference type="ARBA" id="ARBA00022692"/>
    </source>
</evidence>
<dbReference type="InterPro" id="IPR001003">
    <property type="entry name" value="MHC_II_a_N"/>
</dbReference>
<proteinExistence type="evidence at transcript level"/>
<dbReference type="Pfam" id="PF00993">
    <property type="entry name" value="MHC_II_alpha"/>
    <property type="match status" value="1"/>
</dbReference>
<accession>A0A0U4GH72</accession>
<evidence type="ECO:0000256" key="2">
    <source>
        <dbReference type="ARBA" id="ARBA00007394"/>
    </source>
</evidence>
<dbReference type="SUPFAM" id="SSF54452">
    <property type="entry name" value="MHC antigen-recognition domain"/>
    <property type="match status" value="1"/>
</dbReference>
<dbReference type="InterPro" id="IPR003597">
    <property type="entry name" value="Ig_C1-set"/>
</dbReference>
<dbReference type="InterPro" id="IPR014745">
    <property type="entry name" value="MHC_II_a/b_N"/>
</dbReference>
<dbReference type="InterPro" id="IPR050160">
    <property type="entry name" value="MHC/Immunoglobulin"/>
</dbReference>
<dbReference type="InterPro" id="IPR013783">
    <property type="entry name" value="Ig-like_fold"/>
</dbReference>
<dbReference type="SMART" id="SM00920">
    <property type="entry name" value="MHC_II_alpha"/>
    <property type="match status" value="1"/>
</dbReference>
<comment type="similarity">
    <text evidence="2">Belongs to the MHC class II family.</text>
</comment>
<evidence type="ECO:0000256" key="1">
    <source>
        <dbReference type="ARBA" id="ARBA00004479"/>
    </source>
</evidence>
<dbReference type="Gene3D" id="2.60.40.10">
    <property type="entry name" value="Immunoglobulins"/>
    <property type="match status" value="1"/>
</dbReference>
<comment type="subcellular location">
    <subcellularLocation>
        <location evidence="1">Membrane</location>
        <topology evidence="1">Single-pass type I membrane protein</topology>
    </subcellularLocation>
</comment>
<dbReference type="GO" id="GO:0006955">
    <property type="term" value="P:immune response"/>
    <property type="evidence" value="ECO:0007669"/>
    <property type="project" value="InterPro"/>
</dbReference>
<feature type="domain" description="Ig-like" evidence="7">
    <location>
        <begin position="140"/>
        <end position="201"/>
    </location>
</feature>
<sequence>LTIASLAPYPSVSGVADCGFFTFRVSERRMTSSLDSVLGILILAALLIKQRTWATNDHVISSVTFVQTHKPSGQYLHEFDEHELFHVDFDQKETVWRLPEFGHIFSFDAQIGLGDIAVDMANLNQLIKQTNHTQATIVTPEVTVFPKEPVELEEPNILICHVDKFSPPVVNVTWLCNGEPVTTGVSETSLMPRDDYSFHKF</sequence>
<dbReference type="AlphaFoldDB" id="A0A0U4GH72"/>
<dbReference type="PANTHER" id="PTHR19944">
    <property type="entry name" value="MHC CLASS II-RELATED"/>
    <property type="match status" value="1"/>
</dbReference>
<dbReference type="Gene3D" id="3.10.320.10">
    <property type="entry name" value="Class II Histocompatibility Antigen, M Beta Chain, Chain B, domain 1"/>
    <property type="match status" value="1"/>
</dbReference>
<keyword evidence="4" id="KW-0472">Membrane</keyword>
<evidence type="ECO:0000256" key="5">
    <source>
        <dbReference type="ARBA" id="ARBA00023157"/>
    </source>
</evidence>
<dbReference type="SUPFAM" id="SSF48726">
    <property type="entry name" value="Immunoglobulin"/>
    <property type="match status" value="1"/>
</dbReference>
<evidence type="ECO:0000256" key="4">
    <source>
        <dbReference type="ARBA" id="ARBA00022989"/>
    </source>
</evidence>
<gene>
    <name evidence="8" type="primary">Phci-DCA</name>
</gene>
<protein>
    <submittedName>
        <fullName evidence="8">MHC class II alpha chain antigen</fullName>
    </submittedName>
</protein>
<dbReference type="InterPro" id="IPR007110">
    <property type="entry name" value="Ig-like_dom"/>
</dbReference>
<dbReference type="Pfam" id="PF07654">
    <property type="entry name" value="C1-set"/>
    <property type="match status" value="1"/>
</dbReference>
<dbReference type="EMBL" id="KP792543">
    <property type="protein sequence ID" value="ALX81637.1"/>
    <property type="molecule type" value="mRNA"/>
</dbReference>
<dbReference type="PANTHER" id="PTHR19944:SF64">
    <property type="entry name" value="HLA CLASS II HISTOCOMPATIBILITY ANTIGEN, DP ALPHA 1 CHAIN"/>
    <property type="match status" value="1"/>
</dbReference>
<keyword evidence="5" id="KW-1015">Disulfide bond</keyword>
<organism evidence="8">
    <name type="scientific">Phascolarctos cinereus</name>
    <name type="common">Koala</name>
    <dbReference type="NCBI Taxonomy" id="38626"/>
    <lineage>
        <taxon>Eukaryota</taxon>
        <taxon>Metazoa</taxon>
        <taxon>Chordata</taxon>
        <taxon>Craniata</taxon>
        <taxon>Vertebrata</taxon>
        <taxon>Euteleostomi</taxon>
        <taxon>Mammalia</taxon>
        <taxon>Metatheria</taxon>
        <taxon>Diprotodontia</taxon>
        <taxon>Phascolarctidae</taxon>
        <taxon>Phascolarctos</taxon>
    </lineage>
</organism>
<dbReference type="GO" id="GO:0042613">
    <property type="term" value="C:MHC class II protein complex"/>
    <property type="evidence" value="ECO:0007669"/>
    <property type="project" value="InterPro"/>
</dbReference>
<evidence type="ECO:0000256" key="6">
    <source>
        <dbReference type="ARBA" id="ARBA00023180"/>
    </source>
</evidence>
<dbReference type="InterPro" id="IPR036179">
    <property type="entry name" value="Ig-like_dom_sf"/>
</dbReference>
<evidence type="ECO:0000259" key="7">
    <source>
        <dbReference type="PROSITE" id="PS50835"/>
    </source>
</evidence>
<dbReference type="GO" id="GO:0019882">
    <property type="term" value="P:antigen processing and presentation"/>
    <property type="evidence" value="ECO:0007669"/>
    <property type="project" value="InterPro"/>
</dbReference>
<feature type="non-terminal residue" evidence="8">
    <location>
        <position position="1"/>
    </location>
</feature>